<protein>
    <submittedName>
        <fullName evidence="1">Cobalt transporter subunit CbtB</fullName>
    </submittedName>
</protein>
<dbReference type="RefSeq" id="WP_084618688.1">
    <property type="nucleotide sequence ID" value="NZ_FNBW01000004.1"/>
</dbReference>
<dbReference type="InterPro" id="IPR012667">
    <property type="entry name" value="CbtB_put"/>
</dbReference>
<proteinExistence type="predicted"/>
<dbReference type="AlphaFoldDB" id="A0A8G2EVX0"/>
<evidence type="ECO:0000313" key="1">
    <source>
        <dbReference type="EMBL" id="SDF51459.1"/>
    </source>
</evidence>
<evidence type="ECO:0000313" key="2">
    <source>
        <dbReference type="Proteomes" id="UP000198615"/>
    </source>
</evidence>
<accession>A0A8G2EVX0</accession>
<dbReference type="Proteomes" id="UP000198615">
    <property type="component" value="Unassembled WGS sequence"/>
</dbReference>
<comment type="caution">
    <text evidence="1">The sequence shown here is derived from an EMBL/GenBank/DDBJ whole genome shotgun (WGS) entry which is preliminary data.</text>
</comment>
<organism evidence="1 2">
    <name type="scientific">Thalassobaculum litoreum DSM 18839</name>
    <dbReference type="NCBI Taxonomy" id="1123362"/>
    <lineage>
        <taxon>Bacteria</taxon>
        <taxon>Pseudomonadati</taxon>
        <taxon>Pseudomonadota</taxon>
        <taxon>Alphaproteobacteria</taxon>
        <taxon>Rhodospirillales</taxon>
        <taxon>Thalassobaculaceae</taxon>
        <taxon>Thalassobaculum</taxon>
    </lineage>
</organism>
<reference evidence="1 2" key="1">
    <citation type="submission" date="2016-10" db="EMBL/GenBank/DDBJ databases">
        <authorList>
            <person name="Varghese N."/>
            <person name="Submissions S."/>
        </authorList>
    </citation>
    <scope>NUCLEOTIDE SEQUENCE [LARGE SCALE GENOMIC DNA]</scope>
    <source>
        <strain evidence="1 2">DSM 18839</strain>
    </source>
</reference>
<dbReference type="Pfam" id="PF09489">
    <property type="entry name" value="CbtB"/>
    <property type="match status" value="1"/>
</dbReference>
<keyword evidence="2" id="KW-1185">Reference proteome</keyword>
<sequence>MSMTDVAARGLTKSRMMPALVVALLGLSVLFVAGHAQTQTLHTAAHDSRHANGFPCH</sequence>
<name>A0A8G2EVX0_9PROT</name>
<gene>
    <name evidence="1" type="ORF">SAMN05660686_01501</name>
</gene>
<dbReference type="EMBL" id="FNBW01000004">
    <property type="protein sequence ID" value="SDF51459.1"/>
    <property type="molecule type" value="Genomic_DNA"/>
</dbReference>